<evidence type="ECO:0000313" key="5">
    <source>
        <dbReference type="EMBL" id="NKI32031.1"/>
    </source>
</evidence>
<dbReference type="InterPro" id="IPR046470">
    <property type="entry name" value="SAM_HAT_C"/>
</dbReference>
<dbReference type="SUPFAM" id="SSF102522">
    <property type="entry name" value="Bacterial fluorinating enzyme, N-terminal domain"/>
    <property type="match status" value="1"/>
</dbReference>
<dbReference type="Pfam" id="PF01887">
    <property type="entry name" value="SAM_HAT_N"/>
    <property type="match status" value="1"/>
</dbReference>
<organism evidence="5 6">
    <name type="scientific">Croceivirga thetidis</name>
    <dbReference type="NCBI Taxonomy" id="2721623"/>
    <lineage>
        <taxon>Bacteria</taxon>
        <taxon>Pseudomonadati</taxon>
        <taxon>Bacteroidota</taxon>
        <taxon>Flavobacteriia</taxon>
        <taxon>Flavobacteriales</taxon>
        <taxon>Flavobacteriaceae</taxon>
        <taxon>Croceivirga</taxon>
    </lineage>
</organism>
<feature type="domain" description="S-adenosyl-l-methionine hydroxide adenosyltransferase N-terminal" evidence="3">
    <location>
        <begin position="4"/>
        <end position="143"/>
    </location>
</feature>
<gene>
    <name evidence="5" type="ORF">HCU67_08770</name>
</gene>
<proteinExistence type="inferred from homology"/>
<dbReference type="Proteomes" id="UP000718451">
    <property type="component" value="Unassembled WGS sequence"/>
</dbReference>
<dbReference type="Pfam" id="PF20257">
    <property type="entry name" value="SAM_HAT_C"/>
    <property type="match status" value="1"/>
</dbReference>
<dbReference type="RefSeq" id="WP_168552257.1">
    <property type="nucleotide sequence ID" value="NZ_JAAWWL010000002.1"/>
</dbReference>
<evidence type="ECO:0000259" key="4">
    <source>
        <dbReference type="Pfam" id="PF20257"/>
    </source>
</evidence>
<reference evidence="5 6" key="1">
    <citation type="submission" date="2020-04" db="EMBL/GenBank/DDBJ databases">
        <authorList>
            <person name="Yoon J."/>
        </authorList>
    </citation>
    <scope>NUCLEOTIDE SEQUENCE [LARGE SCALE GENOMIC DNA]</scope>
    <source>
        <strain evidence="5 6">DJ-13</strain>
    </source>
</reference>
<evidence type="ECO:0000313" key="6">
    <source>
        <dbReference type="Proteomes" id="UP000718451"/>
    </source>
</evidence>
<feature type="domain" description="S-adenosyl-l-methionine hydroxide adenosyltransferase C-terminal" evidence="4">
    <location>
        <begin position="170"/>
        <end position="267"/>
    </location>
</feature>
<dbReference type="InterPro" id="IPR023228">
    <property type="entry name" value="SAM_OH_AdoTrfase_N_sf"/>
</dbReference>
<dbReference type="Gene3D" id="3.40.50.10790">
    <property type="entry name" value="S-adenosyl-l-methionine hydroxide adenosyltransferase, N-terminal"/>
    <property type="match status" value="1"/>
</dbReference>
<dbReference type="PANTHER" id="PTHR35092:SF1">
    <property type="entry name" value="CHLORINASE MJ1651"/>
    <property type="match status" value="1"/>
</dbReference>
<comment type="caution">
    <text evidence="5">The sequence shown here is derived from an EMBL/GenBank/DDBJ whole genome shotgun (WGS) entry which is preliminary data.</text>
</comment>
<evidence type="ECO:0000259" key="3">
    <source>
        <dbReference type="Pfam" id="PF01887"/>
    </source>
</evidence>
<protein>
    <submittedName>
        <fullName evidence="5">SAM-dependent chlorinase/fluorinase</fullName>
    </submittedName>
</protein>
<keyword evidence="6" id="KW-1185">Reference proteome</keyword>
<comment type="similarity">
    <text evidence="2">Belongs to the SAM hydrolase / SAM-dependent halogenase family.</text>
</comment>
<dbReference type="InterPro" id="IPR002747">
    <property type="entry name" value="SAM_OH_AdoTrfase"/>
</dbReference>
<dbReference type="InterPro" id="IPR023227">
    <property type="entry name" value="SAM_OH_AdoTrfase_C_sf"/>
</dbReference>
<dbReference type="EMBL" id="JAAWWL010000002">
    <property type="protein sequence ID" value="NKI32031.1"/>
    <property type="molecule type" value="Genomic_DNA"/>
</dbReference>
<evidence type="ECO:0000256" key="2">
    <source>
        <dbReference type="ARBA" id="ARBA00024035"/>
    </source>
</evidence>
<evidence type="ECO:0000256" key="1">
    <source>
        <dbReference type="ARBA" id="ARBA00022691"/>
    </source>
</evidence>
<dbReference type="PIRSF" id="PIRSF006779">
    <property type="entry name" value="UCP006779"/>
    <property type="match status" value="1"/>
</dbReference>
<name>A0ABX1GSQ1_9FLAO</name>
<keyword evidence="1" id="KW-0949">S-adenosyl-L-methionine</keyword>
<dbReference type="SUPFAM" id="SSF101852">
    <property type="entry name" value="Bacterial fluorinating enzyme, C-terminal domain"/>
    <property type="match status" value="1"/>
</dbReference>
<accession>A0ABX1GSQ1</accession>
<sequence length="276" mass="30710">MAIITLTTDFGTKDHSVAAVKGRILSELPEANIVDISHEVPFFNIPECAYILKNAYKNFPEGSIHIYGVDSEPSPDNEPIAILLNEHYFIGANNGVISLISEGIKPSKITKIELPKMDKGPFPLRDIFAVVACHLARGGKLELVSKPFDELKEAKDFEPRIENNGDTLIGNIIYVDNYGNVVTNISKSVFEAYRKGRSFEIIARREKLTSVHTRYNEFIDFNLPENNRRSGGKFLAIFNSSGFLELAIYKSNSKGAGSAETLVGLNHREMITVNFL</sequence>
<dbReference type="Gene3D" id="2.40.30.90">
    <property type="entry name" value="Bacterial fluorinating enzyme like"/>
    <property type="match status" value="1"/>
</dbReference>
<dbReference type="PANTHER" id="PTHR35092">
    <property type="entry name" value="CHLORINASE MJ1651"/>
    <property type="match status" value="1"/>
</dbReference>
<dbReference type="InterPro" id="IPR046469">
    <property type="entry name" value="SAM_HAT_N"/>
</dbReference>